<name>A0A951QGW6_9CYAN</name>
<reference evidence="2" key="1">
    <citation type="submission" date="2021-05" db="EMBL/GenBank/DDBJ databases">
        <authorList>
            <person name="Pietrasiak N."/>
            <person name="Ward R."/>
            <person name="Stajich J.E."/>
            <person name="Kurbessoian T."/>
        </authorList>
    </citation>
    <scope>NUCLEOTIDE SEQUENCE</scope>
    <source>
        <strain evidence="2">UHER 2000/2452</strain>
    </source>
</reference>
<keyword evidence="1" id="KW-0472">Membrane</keyword>
<feature type="transmembrane region" description="Helical" evidence="1">
    <location>
        <begin position="12"/>
        <end position="33"/>
    </location>
</feature>
<proteinExistence type="predicted"/>
<gene>
    <name evidence="2" type="ORF">KME15_20140</name>
</gene>
<keyword evidence="1" id="KW-0812">Transmembrane</keyword>
<dbReference type="Proteomes" id="UP000757435">
    <property type="component" value="Unassembled WGS sequence"/>
</dbReference>
<sequence>MVAINSDRQSKGRNAMTSMFGAALSLWFLNAAYTSPAAFIMRAFLFLSGSAVLSASVHRTVRHRLGPQDFWDGITEVLADDVAATGTLLLKSADRATAPLDRIVYDRLPASIQRSLPPASVGDTAWFEQVAFWRDSKFIFGRKGTGKSVLMGYESWVIKSTDPEAMLFVLDPHLDAESLWFGGNSELIKAHCYKSIQDFARIFDLVASELDDRKTQGDRRRPLCKIIADEWESIINGFASLPARFPEGDDRHDEAVKLSVYAEKIPAIAAFIQDEGQKFQVECTIGAHGGKTKRSGIDSDILLQMHWIACDDALTMPNTPLLQVVKGEAQKLEANRRRLLPYAGEHQKFAGTAILRCVKSRSKTEPCLKAVGLPWIDFEGAEVMAIAPEPVDAHVADAPQSEEEAWLQENRAKLVEVYRSGTTSLRKLCETFDVARDSRKGRLIADFLQQMRAIDDAELEPDAA</sequence>
<keyword evidence="1" id="KW-1133">Transmembrane helix</keyword>
<organism evidence="2 3">
    <name type="scientific">Drouetiella hepatica Uher 2000/2452</name>
    <dbReference type="NCBI Taxonomy" id="904376"/>
    <lineage>
        <taxon>Bacteria</taxon>
        <taxon>Bacillati</taxon>
        <taxon>Cyanobacteriota</taxon>
        <taxon>Cyanophyceae</taxon>
        <taxon>Oculatellales</taxon>
        <taxon>Oculatellaceae</taxon>
        <taxon>Drouetiella</taxon>
    </lineage>
</organism>
<comment type="caution">
    <text evidence="2">The sequence shown here is derived from an EMBL/GenBank/DDBJ whole genome shotgun (WGS) entry which is preliminary data.</text>
</comment>
<accession>A0A951QGW6</accession>
<dbReference type="EMBL" id="JAHHHD010000028">
    <property type="protein sequence ID" value="MBW4660993.1"/>
    <property type="molecule type" value="Genomic_DNA"/>
</dbReference>
<dbReference type="AlphaFoldDB" id="A0A951QGW6"/>
<evidence type="ECO:0000256" key="1">
    <source>
        <dbReference type="SAM" id="Phobius"/>
    </source>
</evidence>
<protein>
    <submittedName>
        <fullName evidence="2">Uncharacterized protein</fullName>
    </submittedName>
</protein>
<reference evidence="2" key="2">
    <citation type="journal article" date="2022" name="Microbiol. Resour. Announc.">
        <title>Metagenome Sequencing to Explore Phylogenomics of Terrestrial Cyanobacteria.</title>
        <authorList>
            <person name="Ward R.D."/>
            <person name="Stajich J.E."/>
            <person name="Johansen J.R."/>
            <person name="Huntemann M."/>
            <person name="Clum A."/>
            <person name="Foster B."/>
            <person name="Foster B."/>
            <person name="Roux S."/>
            <person name="Palaniappan K."/>
            <person name="Varghese N."/>
            <person name="Mukherjee S."/>
            <person name="Reddy T.B.K."/>
            <person name="Daum C."/>
            <person name="Copeland A."/>
            <person name="Chen I.A."/>
            <person name="Ivanova N.N."/>
            <person name="Kyrpides N.C."/>
            <person name="Shapiro N."/>
            <person name="Eloe-Fadrosh E.A."/>
            <person name="Pietrasiak N."/>
        </authorList>
    </citation>
    <scope>NUCLEOTIDE SEQUENCE</scope>
    <source>
        <strain evidence="2">UHER 2000/2452</strain>
    </source>
</reference>
<evidence type="ECO:0000313" key="2">
    <source>
        <dbReference type="EMBL" id="MBW4660993.1"/>
    </source>
</evidence>
<evidence type="ECO:0000313" key="3">
    <source>
        <dbReference type="Proteomes" id="UP000757435"/>
    </source>
</evidence>